<dbReference type="Pfam" id="PF02954">
    <property type="entry name" value="HTH_8"/>
    <property type="match status" value="1"/>
</dbReference>
<keyword evidence="2" id="KW-0238">DNA-binding</keyword>
<evidence type="ECO:0000259" key="4">
    <source>
        <dbReference type="Pfam" id="PF02954"/>
    </source>
</evidence>
<protein>
    <recommendedName>
        <fullName evidence="3">Putative Fis-like DNA-binding protein</fullName>
    </recommendedName>
</protein>
<evidence type="ECO:0000313" key="6">
    <source>
        <dbReference type="Proteomes" id="UP000279284"/>
    </source>
</evidence>
<dbReference type="InterPro" id="IPR002197">
    <property type="entry name" value="HTH_Fis"/>
</dbReference>
<dbReference type="NCBIfam" id="NF002517">
    <property type="entry name" value="PRK01905.1"/>
    <property type="match status" value="1"/>
</dbReference>
<proteinExistence type="inferred from homology"/>
<comment type="similarity">
    <text evidence="1">Belongs to the transcriptional regulatory Fis family.</text>
</comment>
<evidence type="ECO:0000313" key="5">
    <source>
        <dbReference type="EMBL" id="VEE99418.1"/>
    </source>
</evidence>
<evidence type="ECO:0000256" key="3">
    <source>
        <dbReference type="ARBA" id="ARBA00029540"/>
    </source>
</evidence>
<dbReference type="STRING" id="493.BWD07_00380"/>
<dbReference type="Gene3D" id="1.10.10.60">
    <property type="entry name" value="Homeodomain-like"/>
    <property type="match status" value="1"/>
</dbReference>
<dbReference type="GO" id="GO:0043565">
    <property type="term" value="F:sequence-specific DNA binding"/>
    <property type="evidence" value="ECO:0007669"/>
    <property type="project" value="InterPro"/>
</dbReference>
<dbReference type="InterPro" id="IPR005412">
    <property type="entry name" value="Fis_DNA-bd"/>
</dbReference>
<feature type="domain" description="DNA binding HTH" evidence="4">
    <location>
        <begin position="38"/>
        <end position="73"/>
    </location>
</feature>
<dbReference type="RefSeq" id="WP_085415397.1">
    <property type="nucleotide sequence ID" value="NZ_CAUJPY010000002.1"/>
</dbReference>
<evidence type="ECO:0000256" key="2">
    <source>
        <dbReference type="ARBA" id="ARBA00023125"/>
    </source>
</evidence>
<keyword evidence="6" id="KW-1185">Reference proteome</keyword>
<dbReference type="PIRSF" id="PIRSF002097">
    <property type="entry name" value="DNA-binding_Fis"/>
    <property type="match status" value="1"/>
</dbReference>
<dbReference type="EMBL" id="LR134313">
    <property type="protein sequence ID" value="VEE99418.1"/>
    <property type="molecule type" value="Genomic_DNA"/>
</dbReference>
<name>A0A1X3D0G2_9NEIS</name>
<dbReference type="Proteomes" id="UP000279284">
    <property type="component" value="Chromosome"/>
</dbReference>
<dbReference type="InterPro" id="IPR009057">
    <property type="entry name" value="Homeodomain-like_sf"/>
</dbReference>
<dbReference type="SUPFAM" id="SSF46689">
    <property type="entry name" value="Homeodomain-like"/>
    <property type="match status" value="1"/>
</dbReference>
<sequence>MPGRVPDIAHTIEQNLNQYFRTLDGEPAQGVYDMVILQVEQPLLRCVMAQCGGNQSKAAAVLGLNRNTLRKKLMLHGLLEP</sequence>
<dbReference type="InterPro" id="IPR050207">
    <property type="entry name" value="Trans_regulatory_Fis"/>
</dbReference>
<dbReference type="PANTHER" id="PTHR47918:SF1">
    <property type="entry name" value="DNA-BINDING PROTEIN FIS"/>
    <property type="match status" value="1"/>
</dbReference>
<dbReference type="OrthoDB" id="9802388at2"/>
<dbReference type="PANTHER" id="PTHR47918">
    <property type="entry name" value="DNA-BINDING PROTEIN FIS"/>
    <property type="match status" value="1"/>
</dbReference>
<organism evidence="5 6">
    <name type="scientific">Neisseria canis</name>
    <dbReference type="NCBI Taxonomy" id="493"/>
    <lineage>
        <taxon>Bacteria</taxon>
        <taxon>Pseudomonadati</taxon>
        <taxon>Pseudomonadota</taxon>
        <taxon>Betaproteobacteria</taxon>
        <taxon>Neisseriales</taxon>
        <taxon>Neisseriaceae</taxon>
        <taxon>Neisseria</taxon>
    </lineage>
</organism>
<reference evidence="5 6" key="1">
    <citation type="submission" date="2018-12" db="EMBL/GenBank/DDBJ databases">
        <authorList>
            <consortium name="Pathogen Informatics"/>
        </authorList>
    </citation>
    <scope>NUCLEOTIDE SEQUENCE [LARGE SCALE GENOMIC DNA]</scope>
    <source>
        <strain evidence="5 6">NCTC10296</strain>
    </source>
</reference>
<dbReference type="PRINTS" id="PR01590">
    <property type="entry name" value="HTHFIS"/>
</dbReference>
<evidence type="ECO:0000256" key="1">
    <source>
        <dbReference type="ARBA" id="ARBA00008559"/>
    </source>
</evidence>
<gene>
    <name evidence="5" type="primary">fis</name>
    <name evidence="5" type="ORF">NCTC10296_00329</name>
</gene>
<dbReference type="GO" id="GO:0006355">
    <property type="term" value="P:regulation of DNA-templated transcription"/>
    <property type="evidence" value="ECO:0007669"/>
    <property type="project" value="InterPro"/>
</dbReference>
<dbReference type="AlphaFoldDB" id="A0A1X3D0G2"/>
<accession>A0A1X3D0G2</accession>
<dbReference type="KEGG" id="nci:NCTC10296_00329"/>